<keyword evidence="3" id="KW-1185">Reference proteome</keyword>
<accession>A0ABW6DJS7</accession>
<name>A0ABW6DJS7_9BACT</name>
<keyword evidence="1" id="KW-0732">Signal</keyword>
<dbReference type="Proteomes" id="UP001598138">
    <property type="component" value="Unassembled WGS sequence"/>
</dbReference>
<dbReference type="EMBL" id="JBBKXZ010000002">
    <property type="protein sequence ID" value="MFD3394239.1"/>
    <property type="molecule type" value="Genomic_DNA"/>
</dbReference>
<protein>
    <recommendedName>
        <fullName evidence="4">PE-PGRS family protein</fullName>
    </recommendedName>
</protein>
<comment type="caution">
    <text evidence="2">The sequence shown here is derived from an EMBL/GenBank/DDBJ whole genome shotgun (WGS) entry which is preliminary data.</text>
</comment>
<organism evidence="2 3">
    <name type="scientific">Aquirufa avitistagni</name>
    <dbReference type="NCBI Taxonomy" id="3104728"/>
    <lineage>
        <taxon>Bacteria</taxon>
        <taxon>Pseudomonadati</taxon>
        <taxon>Bacteroidota</taxon>
        <taxon>Cytophagia</taxon>
        <taxon>Cytophagales</taxon>
        <taxon>Flectobacillaceae</taxon>
        <taxon>Aquirufa</taxon>
    </lineage>
</organism>
<evidence type="ECO:0000256" key="1">
    <source>
        <dbReference type="SAM" id="SignalP"/>
    </source>
</evidence>
<proteinExistence type="predicted"/>
<evidence type="ECO:0008006" key="4">
    <source>
        <dbReference type="Google" id="ProtNLM"/>
    </source>
</evidence>
<sequence length="318" mass="34857">MKKRLIKISILCFSSLWLNACDISLVPVAPDTASSTFLASIDLGDVENPGLSEASGLAASRVNPGYFWSHNDSGNPNVLFYFDDKGKGLRTFELVGTQNRDWEDMAIVGESDGSATVYVADFGDNNAAYADYTIYWFKEPVVNSGTSSKISTVNFLKFKLPDGARDMECLLMDQKTKDIFIVSKRENNKRLYKIPASSVIPSANVQAEFVQELTFSTPIISDPRVIAVNYISGGAVSADNSEILIKNYYEMNYWKRSSGESIPSALKRPPVKVTYAGINSDGTGQEIQGEAVSFAADGSGYYTLGEGSAARLYFYKKK</sequence>
<gene>
    <name evidence="2" type="ORF">U0R10_06375</name>
</gene>
<evidence type="ECO:0000313" key="2">
    <source>
        <dbReference type="EMBL" id="MFD3394239.1"/>
    </source>
</evidence>
<feature type="chain" id="PRO_5046519894" description="PE-PGRS family protein" evidence="1">
    <location>
        <begin position="21"/>
        <end position="318"/>
    </location>
</feature>
<dbReference type="RefSeq" id="WP_377983123.1">
    <property type="nucleotide sequence ID" value="NZ_JBBKXZ010000002.1"/>
</dbReference>
<evidence type="ECO:0000313" key="3">
    <source>
        <dbReference type="Proteomes" id="UP001598138"/>
    </source>
</evidence>
<reference evidence="2 3" key="1">
    <citation type="submission" date="2024-03" db="EMBL/GenBank/DDBJ databases">
        <title>Aquirufa genome sequencing.</title>
        <authorList>
            <person name="Pitt A."/>
            <person name="Hahn M.W."/>
        </authorList>
    </citation>
    <scope>NUCLEOTIDE SEQUENCE [LARGE SCALE GENOMIC DNA]</scope>
    <source>
        <strain evidence="2 3">OSTEICH-129V</strain>
    </source>
</reference>
<feature type="signal peptide" evidence="1">
    <location>
        <begin position="1"/>
        <end position="20"/>
    </location>
</feature>